<comment type="similarity">
    <text evidence="1 4">Belongs to the bacterial solute-binding protein 3 family.</text>
</comment>
<reference evidence="6" key="1">
    <citation type="submission" date="2022-09" db="EMBL/GenBank/DDBJ databases">
        <title>Intensive care unit water sources are persistently colonized with multi-drug resistant bacteria and are the site of extensive horizontal gene transfer of antibiotic resistance genes.</title>
        <authorList>
            <person name="Diorio-Toth L."/>
        </authorList>
    </citation>
    <scope>NUCLEOTIDE SEQUENCE</scope>
    <source>
        <strain evidence="6">GD04005</strain>
    </source>
</reference>
<accession>A0AA42L5X9</accession>
<evidence type="ECO:0000256" key="2">
    <source>
        <dbReference type="ARBA" id="ARBA00022448"/>
    </source>
</evidence>
<sequence length="288" mass="31709">MQTITFSNIQKLLLASVFSLGLTACNKTPQSAEKSADSSAQVSSIEQIKKDGVVRIGVFSDKPPFGYLDAQGKNQGFDVEIAKHVAKDLLGDENKVQFVLTEAANRVEYLKANKVDIIFANFTVTPERKQVVDFAKPYLKVALGVVSPKNKPITDIAQLKDQTLLVNKGTTADAFFSKQHPEIKLQKYEQNTETFDALKDGRGAALAHDNLLVLAWAKENPNYTVGITNLGEQDLIAPAVQKGNKELLDWLNQDLEKLAKEGVIHQAYEKTLKPVYGEGIPAKDLIIE</sequence>
<protein>
    <submittedName>
        <fullName evidence="6">Cysteine ABC transporter substrate-binding protein</fullName>
    </submittedName>
</protein>
<evidence type="ECO:0000256" key="1">
    <source>
        <dbReference type="ARBA" id="ARBA00010333"/>
    </source>
</evidence>
<dbReference type="Gene3D" id="3.40.190.10">
    <property type="entry name" value="Periplasmic binding protein-like II"/>
    <property type="match status" value="2"/>
</dbReference>
<dbReference type="AlphaFoldDB" id="A0AA42L5X9"/>
<dbReference type="CDD" id="cd13694">
    <property type="entry name" value="PBP2_Cysteine"/>
    <property type="match status" value="1"/>
</dbReference>
<dbReference type="InterPro" id="IPR018313">
    <property type="entry name" value="SBP_3_CS"/>
</dbReference>
<proteinExistence type="inferred from homology"/>
<dbReference type="GO" id="GO:0006865">
    <property type="term" value="P:amino acid transport"/>
    <property type="evidence" value="ECO:0007669"/>
    <property type="project" value="TreeGrafter"/>
</dbReference>
<dbReference type="Pfam" id="PF00497">
    <property type="entry name" value="SBP_bac_3"/>
    <property type="match status" value="1"/>
</dbReference>
<keyword evidence="2" id="KW-0813">Transport</keyword>
<dbReference type="SUPFAM" id="SSF53850">
    <property type="entry name" value="Periplasmic binding protein-like II"/>
    <property type="match status" value="1"/>
</dbReference>
<dbReference type="InterPro" id="IPR001638">
    <property type="entry name" value="Solute-binding_3/MltF_N"/>
</dbReference>
<dbReference type="Proteomes" id="UP001159329">
    <property type="component" value="Unassembled WGS sequence"/>
</dbReference>
<dbReference type="PANTHER" id="PTHR30085">
    <property type="entry name" value="AMINO ACID ABC TRANSPORTER PERMEASE"/>
    <property type="match status" value="1"/>
</dbReference>
<evidence type="ECO:0000313" key="6">
    <source>
        <dbReference type="EMBL" id="MDH0562418.1"/>
    </source>
</evidence>
<dbReference type="PROSITE" id="PS01039">
    <property type="entry name" value="SBP_BACTERIAL_3"/>
    <property type="match status" value="1"/>
</dbReference>
<evidence type="ECO:0000313" key="7">
    <source>
        <dbReference type="Proteomes" id="UP001159329"/>
    </source>
</evidence>
<feature type="domain" description="Solute-binding protein family 3/N-terminal" evidence="5">
    <location>
        <begin position="53"/>
        <end position="275"/>
    </location>
</feature>
<comment type="caution">
    <text evidence="6">The sequence shown here is derived from an EMBL/GenBank/DDBJ whole genome shotgun (WGS) entry which is preliminary data.</text>
</comment>
<dbReference type="GO" id="GO:0005576">
    <property type="term" value="C:extracellular region"/>
    <property type="evidence" value="ECO:0007669"/>
    <property type="project" value="TreeGrafter"/>
</dbReference>
<dbReference type="GO" id="GO:0030288">
    <property type="term" value="C:outer membrane-bounded periplasmic space"/>
    <property type="evidence" value="ECO:0007669"/>
    <property type="project" value="TreeGrafter"/>
</dbReference>
<evidence type="ECO:0000256" key="4">
    <source>
        <dbReference type="RuleBase" id="RU003744"/>
    </source>
</evidence>
<organism evidence="6 7">
    <name type="scientific">Acinetobacter courvalinii</name>
    <dbReference type="NCBI Taxonomy" id="280147"/>
    <lineage>
        <taxon>Bacteria</taxon>
        <taxon>Pseudomonadati</taxon>
        <taxon>Pseudomonadota</taxon>
        <taxon>Gammaproteobacteria</taxon>
        <taxon>Moraxellales</taxon>
        <taxon>Moraxellaceae</taxon>
        <taxon>Acinetobacter</taxon>
    </lineage>
</organism>
<gene>
    <name evidence="6" type="ORF">N7644_01855</name>
</gene>
<evidence type="ECO:0000259" key="5">
    <source>
        <dbReference type="SMART" id="SM00062"/>
    </source>
</evidence>
<keyword evidence="3" id="KW-0732">Signal</keyword>
<name>A0AA42L5X9_9GAMM</name>
<dbReference type="PANTHER" id="PTHR30085:SF6">
    <property type="entry name" value="ABC TRANSPORTER GLUTAMINE-BINDING PROTEIN GLNH"/>
    <property type="match status" value="1"/>
</dbReference>
<dbReference type="RefSeq" id="WP_279694204.1">
    <property type="nucleotide sequence ID" value="NZ_JAOEEO010000001.1"/>
</dbReference>
<dbReference type="EMBL" id="JAOEEO010000001">
    <property type="protein sequence ID" value="MDH0562418.1"/>
    <property type="molecule type" value="Genomic_DNA"/>
</dbReference>
<evidence type="ECO:0000256" key="3">
    <source>
        <dbReference type="ARBA" id="ARBA00022729"/>
    </source>
</evidence>
<dbReference type="SMART" id="SM00062">
    <property type="entry name" value="PBPb"/>
    <property type="match status" value="1"/>
</dbReference>
<dbReference type="InterPro" id="IPR051455">
    <property type="entry name" value="Bact_solute-bind_prot3"/>
</dbReference>